<reference evidence="4" key="1">
    <citation type="journal article" date="2015" name="Nature">
        <title>Complex archaea that bridge the gap between prokaryotes and eukaryotes.</title>
        <authorList>
            <person name="Spang A."/>
            <person name="Saw J.H."/>
            <person name="Jorgensen S.L."/>
            <person name="Zaremba-Niedzwiedzka K."/>
            <person name="Martijn J."/>
            <person name="Lind A.E."/>
            <person name="van Eijk R."/>
            <person name="Schleper C."/>
            <person name="Guy L."/>
            <person name="Ettema T.J."/>
        </authorList>
    </citation>
    <scope>NUCLEOTIDE SEQUENCE</scope>
</reference>
<dbReference type="PROSITE" id="PS51786">
    <property type="entry name" value="LON_PROTEOLYTIC"/>
    <property type="match status" value="1"/>
</dbReference>
<dbReference type="InterPro" id="IPR020568">
    <property type="entry name" value="Ribosomal_Su5_D2-typ_SF"/>
</dbReference>
<dbReference type="GO" id="GO:0004252">
    <property type="term" value="F:serine-type endopeptidase activity"/>
    <property type="evidence" value="ECO:0007669"/>
    <property type="project" value="InterPro"/>
</dbReference>
<dbReference type="PANTHER" id="PTHR10046">
    <property type="entry name" value="ATP DEPENDENT LON PROTEASE FAMILY MEMBER"/>
    <property type="match status" value="1"/>
</dbReference>
<dbReference type="AlphaFoldDB" id="A0A0F8WH94"/>
<feature type="non-terminal residue" evidence="4">
    <location>
        <position position="1"/>
    </location>
</feature>
<sequence length="226" mass="24712">TICRKVARKIAEGEETGPFKIKKSNLQKYLGVPKYITEMDQEDDQVGLSTGLAWTQVGGEVLYVETTFIHGKGDLIITGQLGDVMQESARAALSYTRSNLQSFGVEENFFENYDVHIHVPAGSIPKDGPSAGIAIAIAIISVIKNEPVNKNVAMTGEITLRGRVLPIGGLKEKALGALRAGIHTIVIPAKNKKDLTEIPMNIKQKIEFISVKQMEEILPIVFKVKD</sequence>
<dbReference type="PRINTS" id="PR00830">
    <property type="entry name" value="ENDOLAPTASE"/>
</dbReference>
<comment type="caution">
    <text evidence="4">The sequence shown here is derived from an EMBL/GenBank/DDBJ whole genome shotgun (WGS) entry which is preliminary data.</text>
</comment>
<dbReference type="InterPro" id="IPR027065">
    <property type="entry name" value="Lon_Prtase"/>
</dbReference>
<dbReference type="GO" id="GO:0004176">
    <property type="term" value="F:ATP-dependent peptidase activity"/>
    <property type="evidence" value="ECO:0007669"/>
    <property type="project" value="InterPro"/>
</dbReference>
<dbReference type="EMBL" id="LAZR01065087">
    <property type="protein sequence ID" value="KKK56252.1"/>
    <property type="molecule type" value="Genomic_DNA"/>
</dbReference>
<evidence type="ECO:0000313" key="4">
    <source>
        <dbReference type="EMBL" id="KKK56252.1"/>
    </source>
</evidence>
<keyword evidence="2" id="KW-0720">Serine protease</keyword>
<dbReference type="PROSITE" id="PS01046">
    <property type="entry name" value="LON_SER"/>
    <property type="match status" value="1"/>
</dbReference>
<dbReference type="InterPro" id="IPR014721">
    <property type="entry name" value="Ribsml_uS5_D2-typ_fold_subgr"/>
</dbReference>
<evidence type="ECO:0000256" key="1">
    <source>
        <dbReference type="ARBA" id="ARBA00022801"/>
    </source>
</evidence>
<dbReference type="InterPro" id="IPR008268">
    <property type="entry name" value="Peptidase_S16_AS"/>
</dbReference>
<gene>
    <name evidence="4" type="ORF">LCGC14_3066400</name>
</gene>
<dbReference type="Gene3D" id="3.30.230.10">
    <property type="match status" value="1"/>
</dbReference>
<accession>A0A0F8WH94</accession>
<organism evidence="4">
    <name type="scientific">marine sediment metagenome</name>
    <dbReference type="NCBI Taxonomy" id="412755"/>
    <lineage>
        <taxon>unclassified sequences</taxon>
        <taxon>metagenomes</taxon>
        <taxon>ecological metagenomes</taxon>
    </lineage>
</organism>
<name>A0A0F8WH94_9ZZZZ</name>
<dbReference type="GO" id="GO:0005524">
    <property type="term" value="F:ATP binding"/>
    <property type="evidence" value="ECO:0007669"/>
    <property type="project" value="InterPro"/>
</dbReference>
<evidence type="ECO:0000259" key="3">
    <source>
        <dbReference type="PROSITE" id="PS51786"/>
    </source>
</evidence>
<keyword evidence="1" id="KW-0378">Hydrolase</keyword>
<proteinExistence type="predicted"/>
<protein>
    <recommendedName>
        <fullName evidence="3">Lon proteolytic domain-containing protein</fullName>
    </recommendedName>
</protein>
<evidence type="ECO:0000256" key="2">
    <source>
        <dbReference type="ARBA" id="ARBA00022825"/>
    </source>
</evidence>
<dbReference type="GO" id="GO:0006508">
    <property type="term" value="P:proteolysis"/>
    <property type="evidence" value="ECO:0007669"/>
    <property type="project" value="InterPro"/>
</dbReference>
<dbReference type="GO" id="GO:0030163">
    <property type="term" value="P:protein catabolic process"/>
    <property type="evidence" value="ECO:0007669"/>
    <property type="project" value="InterPro"/>
</dbReference>
<dbReference type="Pfam" id="PF05362">
    <property type="entry name" value="Lon_C"/>
    <property type="match status" value="1"/>
</dbReference>
<dbReference type="InterPro" id="IPR008269">
    <property type="entry name" value="Lon_proteolytic"/>
</dbReference>
<dbReference type="SUPFAM" id="SSF54211">
    <property type="entry name" value="Ribosomal protein S5 domain 2-like"/>
    <property type="match status" value="1"/>
</dbReference>
<feature type="domain" description="Lon proteolytic" evidence="3">
    <location>
        <begin position="43"/>
        <end position="224"/>
    </location>
</feature>
<keyword evidence="2" id="KW-0645">Protease</keyword>